<evidence type="ECO:0000313" key="1">
    <source>
        <dbReference type="EMBL" id="KAI8030722.1"/>
    </source>
</evidence>
<accession>A0ACC0IXS2</accession>
<proteinExistence type="predicted"/>
<gene>
    <name evidence="1" type="ORF">LOK49_LG01G01909</name>
</gene>
<keyword evidence="2" id="KW-1185">Reference proteome</keyword>
<evidence type="ECO:0000313" key="2">
    <source>
        <dbReference type="Proteomes" id="UP001060215"/>
    </source>
</evidence>
<reference evidence="1 2" key="1">
    <citation type="journal article" date="2022" name="Plant J.">
        <title>Chromosome-level genome of Camellia lanceoleosa provides a valuable resource for understanding genome evolution and self-incompatibility.</title>
        <authorList>
            <person name="Gong W."/>
            <person name="Xiao S."/>
            <person name="Wang L."/>
            <person name="Liao Z."/>
            <person name="Chang Y."/>
            <person name="Mo W."/>
            <person name="Hu G."/>
            <person name="Li W."/>
            <person name="Zhao G."/>
            <person name="Zhu H."/>
            <person name="Hu X."/>
            <person name="Ji K."/>
            <person name="Xiang X."/>
            <person name="Song Q."/>
            <person name="Yuan D."/>
            <person name="Jin S."/>
            <person name="Zhang L."/>
        </authorList>
    </citation>
    <scope>NUCLEOTIDE SEQUENCE [LARGE SCALE GENOMIC DNA]</scope>
    <source>
        <strain evidence="1">SQ_2022a</strain>
    </source>
</reference>
<sequence>MEHNQFKSKYSIVITSDNFDCGLSREHSSVALGVMEVATVVAESYVRIFFRNSVASDQGTSVTDALRKVAITVDLQSQYRA</sequence>
<dbReference type="Proteomes" id="UP001060215">
    <property type="component" value="Chromosome 1"/>
</dbReference>
<organism evidence="1 2">
    <name type="scientific">Camellia lanceoleosa</name>
    <dbReference type="NCBI Taxonomy" id="1840588"/>
    <lineage>
        <taxon>Eukaryota</taxon>
        <taxon>Viridiplantae</taxon>
        <taxon>Streptophyta</taxon>
        <taxon>Embryophyta</taxon>
        <taxon>Tracheophyta</taxon>
        <taxon>Spermatophyta</taxon>
        <taxon>Magnoliopsida</taxon>
        <taxon>eudicotyledons</taxon>
        <taxon>Gunneridae</taxon>
        <taxon>Pentapetalae</taxon>
        <taxon>asterids</taxon>
        <taxon>Ericales</taxon>
        <taxon>Theaceae</taxon>
        <taxon>Camellia</taxon>
    </lineage>
</organism>
<comment type="caution">
    <text evidence="1">The sequence shown here is derived from an EMBL/GenBank/DDBJ whole genome shotgun (WGS) entry which is preliminary data.</text>
</comment>
<dbReference type="EMBL" id="CM045758">
    <property type="protein sequence ID" value="KAI8030722.1"/>
    <property type="molecule type" value="Genomic_DNA"/>
</dbReference>
<protein>
    <submittedName>
        <fullName evidence="1">3-isopropylmalate dehydratase small subunit 1</fullName>
    </submittedName>
</protein>
<name>A0ACC0IXS2_9ERIC</name>